<reference evidence="2 3" key="1">
    <citation type="submission" date="2023-05" db="EMBL/GenBank/DDBJ databases">
        <title>Sedimentitalea sp. nov. JM2-8.</title>
        <authorList>
            <person name="Huang J."/>
        </authorList>
    </citation>
    <scope>NUCLEOTIDE SEQUENCE [LARGE SCALE GENOMIC DNA]</scope>
    <source>
        <strain evidence="2 3">JM2-8</strain>
    </source>
</reference>
<name>A0ABT7FGQ0_9RHOB</name>
<protein>
    <recommendedName>
        <fullName evidence="4">Lipoprotein</fullName>
    </recommendedName>
</protein>
<gene>
    <name evidence="2" type="ORF">QO034_14525</name>
</gene>
<organism evidence="2 3">
    <name type="scientific">Sedimentitalea xiamensis</name>
    <dbReference type="NCBI Taxonomy" id="3050037"/>
    <lineage>
        <taxon>Bacteria</taxon>
        <taxon>Pseudomonadati</taxon>
        <taxon>Pseudomonadota</taxon>
        <taxon>Alphaproteobacteria</taxon>
        <taxon>Rhodobacterales</taxon>
        <taxon>Paracoccaceae</taxon>
        <taxon>Sedimentitalea</taxon>
    </lineage>
</organism>
<feature type="chain" id="PRO_5045880325" description="Lipoprotein" evidence="1">
    <location>
        <begin position="16"/>
        <end position="74"/>
    </location>
</feature>
<dbReference type="PROSITE" id="PS51257">
    <property type="entry name" value="PROKAR_LIPOPROTEIN"/>
    <property type="match status" value="1"/>
</dbReference>
<accession>A0ABT7FGQ0</accession>
<proteinExistence type="predicted"/>
<dbReference type="RefSeq" id="WP_284486250.1">
    <property type="nucleotide sequence ID" value="NZ_JASNJE010000018.1"/>
</dbReference>
<feature type="signal peptide" evidence="1">
    <location>
        <begin position="1"/>
        <end position="15"/>
    </location>
</feature>
<dbReference type="Proteomes" id="UP001227126">
    <property type="component" value="Unassembled WGS sequence"/>
</dbReference>
<evidence type="ECO:0000256" key="1">
    <source>
        <dbReference type="SAM" id="SignalP"/>
    </source>
</evidence>
<evidence type="ECO:0000313" key="2">
    <source>
        <dbReference type="EMBL" id="MDK3074319.1"/>
    </source>
</evidence>
<comment type="caution">
    <text evidence="2">The sequence shown here is derived from an EMBL/GenBank/DDBJ whole genome shotgun (WGS) entry which is preliminary data.</text>
</comment>
<evidence type="ECO:0000313" key="3">
    <source>
        <dbReference type="Proteomes" id="UP001227126"/>
    </source>
</evidence>
<keyword evidence="1" id="KW-0732">Signal</keyword>
<dbReference type="EMBL" id="JASNJE010000018">
    <property type="protein sequence ID" value="MDK3074319.1"/>
    <property type="molecule type" value="Genomic_DNA"/>
</dbReference>
<evidence type="ECO:0008006" key="4">
    <source>
        <dbReference type="Google" id="ProtNLM"/>
    </source>
</evidence>
<keyword evidence="3" id="KW-1185">Reference proteome</keyword>
<sequence>MKIPGLLGASALALAACSSEPTPLPDSAAQLATTLPSSSSSAVGYQKPFAGYQGYVPSGPASWRAANDKQSEAN</sequence>